<organism evidence="3 4">
    <name type="scientific">Sorangium cellulosum</name>
    <name type="common">Polyangium cellulosum</name>
    <dbReference type="NCBI Taxonomy" id="56"/>
    <lineage>
        <taxon>Bacteria</taxon>
        <taxon>Pseudomonadati</taxon>
        <taxon>Myxococcota</taxon>
        <taxon>Polyangia</taxon>
        <taxon>Polyangiales</taxon>
        <taxon>Polyangiaceae</taxon>
        <taxon>Sorangium</taxon>
    </lineage>
</organism>
<dbReference type="SUPFAM" id="SSF52980">
    <property type="entry name" value="Restriction endonuclease-like"/>
    <property type="match status" value="1"/>
</dbReference>
<dbReference type="CDD" id="cd06260">
    <property type="entry name" value="DUF820-like"/>
    <property type="match status" value="1"/>
</dbReference>
<dbReference type="InterPro" id="IPR012296">
    <property type="entry name" value="Nuclease_put_TT1808"/>
</dbReference>
<name>A0A150PT72_SORCE</name>
<evidence type="ECO:0000313" key="4">
    <source>
        <dbReference type="Proteomes" id="UP000075420"/>
    </source>
</evidence>
<gene>
    <name evidence="3" type="ORF">BE08_18000</name>
</gene>
<evidence type="ECO:0000256" key="1">
    <source>
        <dbReference type="SAM" id="MobiDB-lite"/>
    </source>
</evidence>
<dbReference type="Pfam" id="PF05685">
    <property type="entry name" value="Uma2"/>
    <property type="match status" value="1"/>
</dbReference>
<dbReference type="Proteomes" id="UP000075420">
    <property type="component" value="Unassembled WGS sequence"/>
</dbReference>
<evidence type="ECO:0000313" key="3">
    <source>
        <dbReference type="EMBL" id="KYF58915.1"/>
    </source>
</evidence>
<dbReference type="EMBL" id="JELY01000569">
    <property type="protein sequence ID" value="KYF58915.1"/>
    <property type="molecule type" value="Genomic_DNA"/>
</dbReference>
<dbReference type="AlphaFoldDB" id="A0A150PT72"/>
<evidence type="ECO:0000259" key="2">
    <source>
        <dbReference type="Pfam" id="PF05685"/>
    </source>
</evidence>
<dbReference type="InterPro" id="IPR008538">
    <property type="entry name" value="Uma2"/>
</dbReference>
<protein>
    <recommendedName>
        <fullName evidence="2">Putative restriction endonuclease domain-containing protein</fullName>
    </recommendedName>
</protein>
<comment type="caution">
    <text evidence="3">The sequence shown here is derived from an EMBL/GenBank/DDBJ whole genome shotgun (WGS) entry which is preliminary data.</text>
</comment>
<dbReference type="InterPro" id="IPR011335">
    <property type="entry name" value="Restrct_endonuc-II-like"/>
</dbReference>
<feature type="domain" description="Putative restriction endonuclease" evidence="2">
    <location>
        <begin position="49"/>
        <end position="170"/>
    </location>
</feature>
<dbReference type="Gene3D" id="3.90.1570.10">
    <property type="entry name" value="tt1808, chain A"/>
    <property type="match status" value="1"/>
</dbReference>
<sequence>MRQPAAPYRVDPDDPRAPSEEIWARLSPAGRARVVASLPSEFPVSEASPPEGDEHFGAKVGARSALGSYFARIGRRVYLACELPVYYPGERMFAPDVMAVLDVPVHRREKWVVGVEGRGLDFALEVIVSGRRRKDLAENVERYARLGIPEYYVFDRARLKLSGFRLPLSGARSGAGPRRYEPIIPQGGRYVSHVLGLDLAIEDERLRFFHGTSALLEADEMIGSLESMLDALEVRARAAEERAAEEARKRKEEARKRKEEARKRKEEARKRKEEARLRKESERRLVEALAEIERLKGTRGS</sequence>
<feature type="region of interest" description="Disordered" evidence="1">
    <location>
        <begin position="243"/>
        <end position="282"/>
    </location>
</feature>
<dbReference type="PANTHER" id="PTHR33352:SF3">
    <property type="entry name" value="SLR1612 PROTEIN"/>
    <property type="match status" value="1"/>
</dbReference>
<accession>A0A150PT72</accession>
<dbReference type="PANTHER" id="PTHR33352">
    <property type="entry name" value="SLR1095 PROTEIN"/>
    <property type="match status" value="1"/>
</dbReference>
<proteinExistence type="predicted"/>
<reference evidence="3 4" key="1">
    <citation type="submission" date="2014-02" db="EMBL/GenBank/DDBJ databases">
        <title>The small core and large imbalanced accessory genome model reveals a collaborative survival strategy of Sorangium cellulosum strains in nature.</title>
        <authorList>
            <person name="Han K."/>
            <person name="Peng R."/>
            <person name="Blom J."/>
            <person name="Li Y.-Z."/>
        </authorList>
    </citation>
    <scope>NUCLEOTIDE SEQUENCE [LARGE SCALE GENOMIC DNA]</scope>
    <source>
        <strain evidence="3 4">So0157-25</strain>
    </source>
</reference>